<evidence type="ECO:0000256" key="10">
    <source>
        <dbReference type="NCBIfam" id="TIGR00187"/>
    </source>
</evidence>
<evidence type="ECO:0000256" key="9">
    <source>
        <dbReference type="ARBA" id="ARBA00022737"/>
    </source>
</evidence>
<dbReference type="CDD" id="cd00402">
    <property type="entry name" value="Riboflavin_synthase_like"/>
    <property type="match status" value="1"/>
</dbReference>
<dbReference type="NCBIfam" id="NF006767">
    <property type="entry name" value="PRK09289.1"/>
    <property type="match status" value="1"/>
</dbReference>
<dbReference type="GO" id="GO:0004746">
    <property type="term" value="F:riboflavin synthase activity"/>
    <property type="evidence" value="ECO:0007669"/>
    <property type="project" value="UniProtKB-UniRule"/>
</dbReference>
<feature type="repeat" description="Lumazine-binding" evidence="11">
    <location>
        <begin position="1"/>
        <end position="96"/>
    </location>
</feature>
<evidence type="ECO:0000256" key="6">
    <source>
        <dbReference type="ARBA" id="ARBA00013950"/>
    </source>
</evidence>
<comment type="function">
    <text evidence="2">Catalyzes the dismutation of two molecules of 6,7-dimethyl-8-ribityllumazine, resulting in the formation of riboflavin and 5-amino-6-(D-ribitylamino)uracil.</text>
</comment>
<gene>
    <name evidence="13" type="ORF">IV49_GL001883</name>
</gene>
<keyword evidence="8" id="KW-0808">Transferase</keyword>
<evidence type="ECO:0000313" key="13">
    <source>
        <dbReference type="EMBL" id="KRN45728.1"/>
    </source>
</evidence>
<dbReference type="Gene3D" id="2.40.30.20">
    <property type="match status" value="2"/>
</dbReference>
<dbReference type="EMBL" id="JQBL01000066">
    <property type="protein sequence ID" value="KRN45728.1"/>
    <property type="molecule type" value="Genomic_DNA"/>
</dbReference>
<keyword evidence="14" id="KW-1185">Reference proteome</keyword>
<name>A0A0R2GYE2_9FIRM</name>
<dbReference type="SUPFAM" id="SSF63380">
    <property type="entry name" value="Riboflavin synthase domain-like"/>
    <property type="match status" value="2"/>
</dbReference>
<evidence type="ECO:0000256" key="1">
    <source>
        <dbReference type="ARBA" id="ARBA00000968"/>
    </source>
</evidence>
<dbReference type="PANTHER" id="PTHR21098:SF12">
    <property type="entry name" value="RIBOFLAVIN SYNTHASE"/>
    <property type="match status" value="1"/>
</dbReference>
<evidence type="ECO:0000256" key="8">
    <source>
        <dbReference type="ARBA" id="ARBA00022679"/>
    </source>
</evidence>
<dbReference type="Pfam" id="PF00677">
    <property type="entry name" value="Lum_binding"/>
    <property type="match status" value="2"/>
</dbReference>
<evidence type="ECO:0000256" key="11">
    <source>
        <dbReference type="PROSITE-ProRule" id="PRU00524"/>
    </source>
</evidence>
<dbReference type="PANTHER" id="PTHR21098">
    <property type="entry name" value="RIBOFLAVIN SYNTHASE ALPHA CHAIN"/>
    <property type="match status" value="1"/>
</dbReference>
<evidence type="ECO:0000313" key="14">
    <source>
        <dbReference type="Proteomes" id="UP000051841"/>
    </source>
</evidence>
<dbReference type="NCBIfam" id="NF009566">
    <property type="entry name" value="PRK13020.1"/>
    <property type="match status" value="1"/>
</dbReference>
<comment type="subunit">
    <text evidence="4">Homotrimer.</text>
</comment>
<dbReference type="InterPro" id="IPR001783">
    <property type="entry name" value="Lumazine-bd"/>
</dbReference>
<protein>
    <recommendedName>
        <fullName evidence="6 10">Riboflavin synthase</fullName>
        <ecNumber evidence="5 10">2.5.1.9</ecNumber>
    </recommendedName>
</protein>
<dbReference type="AlphaFoldDB" id="A0A0R2GYE2"/>
<dbReference type="Proteomes" id="UP000051841">
    <property type="component" value="Unassembled WGS sequence"/>
</dbReference>
<sequence length="213" mass="23772">MFTGIVEEVGQVETLRINGDHGTISIKAHKVLEATKLGDSIAVDGICLTVTYLSAHHFHADVMKETVRRSSLSQKRQGSYVNLERAMRADDRFGGHIVSGHIDGAGTIENIIPDGNAYWYEIKCKKEILDGIVEKGSITIDGISLTVANVSEKSFKVSIIPHTREQTTLGHKSVGDYVNLENDILGKYVQKFMSRQLEENHELTYEMLEEYGY</sequence>
<feature type="repeat" description="Lumazine-binding" evidence="11">
    <location>
        <begin position="97"/>
        <end position="193"/>
    </location>
</feature>
<comment type="caution">
    <text evidence="13">The sequence shown here is derived from an EMBL/GenBank/DDBJ whole genome shotgun (WGS) entry which is preliminary data.</text>
</comment>
<evidence type="ECO:0000256" key="7">
    <source>
        <dbReference type="ARBA" id="ARBA00022619"/>
    </source>
</evidence>
<accession>A0A0R2GYE2</accession>
<dbReference type="PATRIC" id="fig|1410657.5.peg.1945"/>
<dbReference type="InterPro" id="IPR026017">
    <property type="entry name" value="Lumazine-bd_dom"/>
</dbReference>
<keyword evidence="7" id="KW-0686">Riboflavin biosynthesis</keyword>
<comment type="catalytic activity">
    <reaction evidence="1">
        <text>2 6,7-dimethyl-8-(1-D-ribityl)lumazine + H(+) = 5-amino-6-(D-ribitylamino)uracil + riboflavin</text>
        <dbReference type="Rhea" id="RHEA:20772"/>
        <dbReference type="ChEBI" id="CHEBI:15378"/>
        <dbReference type="ChEBI" id="CHEBI:15934"/>
        <dbReference type="ChEBI" id="CHEBI:57986"/>
        <dbReference type="ChEBI" id="CHEBI:58201"/>
        <dbReference type="EC" id="2.5.1.9"/>
    </reaction>
</comment>
<reference evidence="13 14" key="1">
    <citation type="journal article" date="2015" name="Genome Announc.">
        <title>Expanding the biotechnology potential of lactobacilli through comparative genomics of 213 strains and associated genera.</title>
        <authorList>
            <person name="Sun Z."/>
            <person name="Harris H.M."/>
            <person name="McCann A."/>
            <person name="Guo C."/>
            <person name="Argimon S."/>
            <person name="Zhang W."/>
            <person name="Yang X."/>
            <person name="Jeffery I.B."/>
            <person name="Cooney J.C."/>
            <person name="Kagawa T.F."/>
            <person name="Liu W."/>
            <person name="Song Y."/>
            <person name="Salvetti E."/>
            <person name="Wrobel A."/>
            <person name="Rasinkangas P."/>
            <person name="Parkhill J."/>
            <person name="Rea M.C."/>
            <person name="O'Sullivan O."/>
            <person name="Ritari J."/>
            <person name="Douillard F.P."/>
            <person name="Paul Ross R."/>
            <person name="Yang R."/>
            <person name="Briner A.E."/>
            <person name="Felis G.E."/>
            <person name="de Vos W.M."/>
            <person name="Barrangou R."/>
            <person name="Klaenhammer T.R."/>
            <person name="Caufield P.W."/>
            <person name="Cui Y."/>
            <person name="Zhang H."/>
            <person name="O'Toole P.W."/>
        </authorList>
    </citation>
    <scope>NUCLEOTIDE SEQUENCE [LARGE SCALE GENOMIC DNA]</scope>
    <source>
        <strain evidence="13 14">DSM 20405</strain>
    </source>
</reference>
<evidence type="ECO:0000256" key="4">
    <source>
        <dbReference type="ARBA" id="ARBA00011233"/>
    </source>
</evidence>
<dbReference type="InterPro" id="IPR017938">
    <property type="entry name" value="Riboflavin_synthase-like_b-brl"/>
</dbReference>
<dbReference type="PROSITE" id="PS51177">
    <property type="entry name" value="LUMAZINE_BIND"/>
    <property type="match status" value="2"/>
</dbReference>
<feature type="domain" description="Lumazine-binding" evidence="12">
    <location>
        <begin position="1"/>
        <end position="96"/>
    </location>
</feature>
<evidence type="ECO:0000256" key="3">
    <source>
        <dbReference type="ARBA" id="ARBA00004887"/>
    </source>
</evidence>
<dbReference type="EC" id="2.5.1.9" evidence="5 10"/>
<dbReference type="FunFam" id="2.40.30.20:FF:000004">
    <property type="entry name" value="Riboflavin synthase, alpha subunit"/>
    <property type="match status" value="1"/>
</dbReference>
<dbReference type="InterPro" id="IPR023366">
    <property type="entry name" value="ATP_synth_asu-like_sf"/>
</dbReference>
<keyword evidence="9" id="KW-0677">Repeat</keyword>
<dbReference type="GO" id="GO:0009231">
    <property type="term" value="P:riboflavin biosynthetic process"/>
    <property type="evidence" value="ECO:0007669"/>
    <property type="project" value="UniProtKB-KW"/>
</dbReference>
<organism evidence="13 14">
    <name type="scientific">Kandleria vitulina DSM 20405</name>
    <dbReference type="NCBI Taxonomy" id="1410657"/>
    <lineage>
        <taxon>Bacteria</taxon>
        <taxon>Bacillati</taxon>
        <taxon>Bacillota</taxon>
        <taxon>Erysipelotrichia</taxon>
        <taxon>Erysipelotrichales</taxon>
        <taxon>Coprobacillaceae</taxon>
        <taxon>Kandleria</taxon>
    </lineage>
</organism>
<feature type="domain" description="Lumazine-binding" evidence="12">
    <location>
        <begin position="97"/>
        <end position="193"/>
    </location>
</feature>
<evidence type="ECO:0000256" key="2">
    <source>
        <dbReference type="ARBA" id="ARBA00002803"/>
    </source>
</evidence>
<dbReference type="NCBIfam" id="TIGR00187">
    <property type="entry name" value="ribE"/>
    <property type="match status" value="1"/>
</dbReference>
<evidence type="ECO:0000259" key="12">
    <source>
        <dbReference type="PROSITE" id="PS51177"/>
    </source>
</evidence>
<dbReference type="RefSeq" id="WP_031588966.1">
    <property type="nucleotide sequence ID" value="NZ_JNKN01000007.1"/>
</dbReference>
<dbReference type="FunFam" id="2.40.30.20:FF:000003">
    <property type="entry name" value="Riboflavin synthase, alpha subunit"/>
    <property type="match status" value="1"/>
</dbReference>
<proteinExistence type="predicted"/>
<dbReference type="PIRSF" id="PIRSF000498">
    <property type="entry name" value="Riboflavin_syn_A"/>
    <property type="match status" value="1"/>
</dbReference>
<comment type="pathway">
    <text evidence="3">Cofactor biosynthesis; riboflavin biosynthesis; riboflavin from 2-hydroxy-3-oxobutyl phosphate and 5-amino-6-(D-ribitylamino)uracil: step 2/2.</text>
</comment>
<evidence type="ECO:0000256" key="5">
    <source>
        <dbReference type="ARBA" id="ARBA00012827"/>
    </source>
</evidence>